<keyword evidence="2 3" id="KW-0040">ANK repeat</keyword>
<reference evidence="5 6" key="1">
    <citation type="submission" date="2014-11" db="EMBL/GenBank/DDBJ databases">
        <authorList>
            <person name="Zhu J."/>
            <person name="Qi W."/>
            <person name="Song R."/>
        </authorList>
    </citation>
    <scope>NUCLEOTIDE SEQUENCE [LARGE SCALE GENOMIC DNA]</scope>
</reference>
<evidence type="ECO:0000256" key="3">
    <source>
        <dbReference type="PROSITE-ProRule" id="PRU00023"/>
    </source>
</evidence>
<dbReference type="PhylomeDB" id="A0A0G4FBG7"/>
<name>A0A0G4FBG7_VITBC</name>
<feature type="compositionally biased region" description="Polar residues" evidence="4">
    <location>
        <begin position="22"/>
        <end position="37"/>
    </location>
</feature>
<dbReference type="Pfam" id="PF12796">
    <property type="entry name" value="Ank_2"/>
    <property type="match status" value="2"/>
</dbReference>
<gene>
    <name evidence="5" type="ORF">Vbra_8954</name>
</gene>
<dbReference type="InterPro" id="IPR002110">
    <property type="entry name" value="Ankyrin_rpt"/>
</dbReference>
<dbReference type="PROSITE" id="PS00141">
    <property type="entry name" value="ASP_PROTEASE"/>
    <property type="match status" value="1"/>
</dbReference>
<feature type="repeat" description="ANK" evidence="3">
    <location>
        <begin position="204"/>
        <end position="236"/>
    </location>
</feature>
<dbReference type="VEuPathDB" id="CryptoDB:Vbra_8954"/>
<accession>A0A0G4FBG7</accession>
<dbReference type="Proteomes" id="UP000041254">
    <property type="component" value="Unassembled WGS sequence"/>
</dbReference>
<dbReference type="STRING" id="1169540.A0A0G4FBG7"/>
<dbReference type="GO" id="GO:0006508">
    <property type="term" value="P:proteolysis"/>
    <property type="evidence" value="ECO:0007669"/>
    <property type="project" value="InterPro"/>
</dbReference>
<dbReference type="SMART" id="SM00248">
    <property type="entry name" value="ANK"/>
    <property type="match status" value="5"/>
</dbReference>
<dbReference type="PANTHER" id="PTHR24166:SF48">
    <property type="entry name" value="PROTEIN VAPYRIN"/>
    <property type="match status" value="1"/>
</dbReference>
<feature type="repeat" description="ANK" evidence="3">
    <location>
        <begin position="105"/>
        <end position="137"/>
    </location>
</feature>
<dbReference type="InterPro" id="IPR001969">
    <property type="entry name" value="Aspartic_peptidase_AS"/>
</dbReference>
<protein>
    <submittedName>
        <fullName evidence="5">Uncharacterized protein</fullName>
    </submittedName>
</protein>
<organism evidence="5 6">
    <name type="scientific">Vitrella brassicaformis (strain CCMP3155)</name>
    <dbReference type="NCBI Taxonomy" id="1169540"/>
    <lineage>
        <taxon>Eukaryota</taxon>
        <taxon>Sar</taxon>
        <taxon>Alveolata</taxon>
        <taxon>Colpodellida</taxon>
        <taxon>Vitrellaceae</taxon>
        <taxon>Vitrella</taxon>
    </lineage>
</organism>
<dbReference type="PROSITE" id="PS50088">
    <property type="entry name" value="ANK_REPEAT"/>
    <property type="match status" value="5"/>
</dbReference>
<keyword evidence="6" id="KW-1185">Reference proteome</keyword>
<feature type="region of interest" description="Disordered" evidence="4">
    <location>
        <begin position="1"/>
        <end position="66"/>
    </location>
</feature>
<dbReference type="PROSITE" id="PS50297">
    <property type="entry name" value="ANK_REP_REGION"/>
    <property type="match status" value="4"/>
</dbReference>
<dbReference type="GO" id="GO:0004190">
    <property type="term" value="F:aspartic-type endopeptidase activity"/>
    <property type="evidence" value="ECO:0007669"/>
    <property type="project" value="InterPro"/>
</dbReference>
<evidence type="ECO:0000313" key="5">
    <source>
        <dbReference type="EMBL" id="CEM09971.1"/>
    </source>
</evidence>
<feature type="repeat" description="ANK" evidence="3">
    <location>
        <begin position="138"/>
        <end position="170"/>
    </location>
</feature>
<dbReference type="OrthoDB" id="10264606at2759"/>
<dbReference type="Gene3D" id="1.25.40.20">
    <property type="entry name" value="Ankyrin repeat-containing domain"/>
    <property type="match status" value="3"/>
</dbReference>
<keyword evidence="1" id="KW-0677">Repeat</keyword>
<feature type="repeat" description="ANK" evidence="3">
    <location>
        <begin position="171"/>
        <end position="203"/>
    </location>
</feature>
<evidence type="ECO:0000256" key="2">
    <source>
        <dbReference type="ARBA" id="ARBA00023043"/>
    </source>
</evidence>
<evidence type="ECO:0000256" key="4">
    <source>
        <dbReference type="SAM" id="MobiDB-lite"/>
    </source>
</evidence>
<dbReference type="InterPro" id="IPR036770">
    <property type="entry name" value="Ankyrin_rpt-contain_sf"/>
</dbReference>
<dbReference type="InterPro" id="IPR050889">
    <property type="entry name" value="Dendritic_Spine_Reg/Scaffold"/>
</dbReference>
<dbReference type="InParanoid" id="A0A0G4FBG7"/>
<evidence type="ECO:0000313" key="6">
    <source>
        <dbReference type="Proteomes" id="UP000041254"/>
    </source>
</evidence>
<evidence type="ECO:0000256" key="1">
    <source>
        <dbReference type="ARBA" id="ARBA00022737"/>
    </source>
</evidence>
<dbReference type="OMA" id="CVRRHIN"/>
<dbReference type="EMBL" id="CDMY01000398">
    <property type="protein sequence ID" value="CEM09971.1"/>
    <property type="molecule type" value="Genomic_DNA"/>
</dbReference>
<sequence length="331" mass="36019">MLLTPWRRRKDLARSEAPSPDISRQPSSGSGSWTALSESVPHAASQSTVASRMAAGRGRGRREGDRHMHVCARPGNVLEAAKRGEAEWVAALIEAGADTNQLDNSGWTPLMWACVRRHINVGFLLIRAGAHLAHRADSGWTALHTAAYSGSLELIRLLVTSGASVHATEKRRRTPLHLAASSGQGNAVRQLVRFGARPHARDDNGWTPLHLAVHRQRVDAATALLDSGADANAVTNHQLTALHTAASLENDELVDLLLAHGARIDVNNADLKTPVDTAGNLTLRRRLITAGRYQRREVLFWVMAKGDPSHPLVAFMADNAQWLRQRVAAFL</sequence>
<feature type="repeat" description="ANK" evidence="3">
    <location>
        <begin position="237"/>
        <end position="269"/>
    </location>
</feature>
<dbReference type="PRINTS" id="PR01415">
    <property type="entry name" value="ANKYRIN"/>
</dbReference>
<dbReference type="SUPFAM" id="SSF48403">
    <property type="entry name" value="Ankyrin repeat"/>
    <property type="match status" value="1"/>
</dbReference>
<dbReference type="PANTHER" id="PTHR24166">
    <property type="entry name" value="ROLLING PEBBLES, ISOFORM B"/>
    <property type="match status" value="1"/>
</dbReference>
<feature type="compositionally biased region" description="Basic residues" evidence="4">
    <location>
        <begin position="1"/>
        <end position="11"/>
    </location>
</feature>
<proteinExistence type="predicted"/>
<dbReference type="AlphaFoldDB" id="A0A0G4FBG7"/>